<dbReference type="InterPro" id="IPR023606">
    <property type="entry name" value="CoA-Trfase_III_dom_1_sf"/>
</dbReference>
<name>A0A1W6ZEA2_9BORD</name>
<dbReference type="SUPFAM" id="SSF89796">
    <property type="entry name" value="CoA-transferase family III (CaiB/BaiF)"/>
    <property type="match status" value="1"/>
</dbReference>
<dbReference type="STRING" id="463040.CAL15_14445"/>
<dbReference type="GO" id="GO:0008410">
    <property type="term" value="F:CoA-transferase activity"/>
    <property type="evidence" value="ECO:0007669"/>
    <property type="project" value="TreeGrafter"/>
</dbReference>
<evidence type="ECO:0000313" key="3">
    <source>
        <dbReference type="Proteomes" id="UP000194161"/>
    </source>
</evidence>
<organism evidence="2 3">
    <name type="scientific">Bordetella genomosp. 13</name>
    <dbReference type="NCBI Taxonomy" id="463040"/>
    <lineage>
        <taxon>Bacteria</taxon>
        <taxon>Pseudomonadati</taxon>
        <taxon>Pseudomonadota</taxon>
        <taxon>Betaproteobacteria</taxon>
        <taxon>Burkholderiales</taxon>
        <taxon>Alcaligenaceae</taxon>
        <taxon>Bordetella</taxon>
    </lineage>
</organism>
<gene>
    <name evidence="2" type="ORF">CAL15_14445</name>
</gene>
<dbReference type="AlphaFoldDB" id="A0A1W6ZEA2"/>
<dbReference type="InterPro" id="IPR050483">
    <property type="entry name" value="CoA-transferase_III_domain"/>
</dbReference>
<dbReference type="InterPro" id="IPR044855">
    <property type="entry name" value="CoA-Trfase_III_dom3_sf"/>
</dbReference>
<keyword evidence="1 2" id="KW-0808">Transferase</keyword>
<dbReference type="Gene3D" id="3.40.50.10540">
    <property type="entry name" value="Crotonobetainyl-coa:carnitine coa-transferase, domain 1"/>
    <property type="match status" value="1"/>
</dbReference>
<dbReference type="EMBL" id="CP021111">
    <property type="protein sequence ID" value="ARP95480.1"/>
    <property type="molecule type" value="Genomic_DNA"/>
</dbReference>
<dbReference type="InterPro" id="IPR003673">
    <property type="entry name" value="CoA-Trfase_fam_III"/>
</dbReference>
<sequence length="410" mass="45296">MPSQQPHPLSHIRVLDLSRVLAGPWASQTLADLGASVTKIEQPGVGDDTRAWGPPFLRRPDGEKSGESGYYLICNRGKRSVTINLKSPRGQALVRRMAREADVVLENFKVGVLDGLGLGYEQLRAENPRLVYCSITGFGQTGPRARQPAYDFMIQAMSGLMSITGESDDRPGGSPMKIGVPMVDLITGLYSATAILAALARREVSGEGEYIDMSMLDVGVTLLANQAMNYMLSNQVPPRRGNRHPNIQPQRVYQCRDGSIIMAVGSDAQFEKLCRVLGQPEMARDERFRTNAGRVENLPLLDQWLDEQLIQHDKGALLAALEREGVPSAPINDIREIFEDPQVRHREMRFSVPHPDGMDMPQVRSPFRFRHASLRLSDGPPTLGQHTDEVLAELGLSDAEISDLRAEQAI</sequence>
<keyword evidence="3" id="KW-1185">Reference proteome</keyword>
<dbReference type="Pfam" id="PF02515">
    <property type="entry name" value="CoA_transf_3"/>
    <property type="match status" value="1"/>
</dbReference>
<dbReference type="RefSeq" id="WP_086079242.1">
    <property type="nucleotide sequence ID" value="NZ_CP021111.1"/>
</dbReference>
<evidence type="ECO:0000256" key="1">
    <source>
        <dbReference type="ARBA" id="ARBA00022679"/>
    </source>
</evidence>
<accession>A0A1W6ZEA2</accession>
<dbReference type="KEGG" id="bgm:CAL15_14445"/>
<proteinExistence type="predicted"/>
<protein>
    <submittedName>
        <fullName evidence="2">CoA transferase</fullName>
    </submittedName>
</protein>
<dbReference type="Gene3D" id="3.30.1540.10">
    <property type="entry name" value="formyl-coa transferase, domain 3"/>
    <property type="match status" value="1"/>
</dbReference>
<dbReference type="PANTHER" id="PTHR48207:SF3">
    <property type="entry name" value="SUCCINATE--HYDROXYMETHYLGLUTARATE COA-TRANSFERASE"/>
    <property type="match status" value="1"/>
</dbReference>
<reference evidence="2 3" key="1">
    <citation type="submission" date="2017-05" db="EMBL/GenBank/DDBJ databases">
        <title>Complete and WGS of Bordetella genogroups.</title>
        <authorList>
            <person name="Spilker T."/>
            <person name="LiPuma J."/>
        </authorList>
    </citation>
    <scope>NUCLEOTIDE SEQUENCE [LARGE SCALE GENOMIC DNA]</scope>
    <source>
        <strain evidence="2 3">AU7206</strain>
    </source>
</reference>
<dbReference type="PANTHER" id="PTHR48207">
    <property type="entry name" value="SUCCINATE--HYDROXYMETHYLGLUTARATE COA-TRANSFERASE"/>
    <property type="match status" value="1"/>
</dbReference>
<evidence type="ECO:0000313" key="2">
    <source>
        <dbReference type="EMBL" id="ARP95480.1"/>
    </source>
</evidence>
<dbReference type="OrthoDB" id="5294844at2"/>
<dbReference type="Proteomes" id="UP000194161">
    <property type="component" value="Chromosome"/>
</dbReference>